<sequence>MVNRGNLAPKYKNVICGGNHTTKAALQLGWTHIDVHWIDVDEDTAKRIVLVDNASNDKADYDIQELVELANSLPDLEATGFTDDELDAMLESLSEQFDDPTPPEEEETFGLVVECDDREERDTLKAQLISKGHNVMNA</sequence>
<keyword evidence="1" id="KW-0614">Plasmid</keyword>
<evidence type="ECO:0000313" key="1">
    <source>
        <dbReference type="EMBL" id="BAF56018.1"/>
    </source>
</evidence>
<evidence type="ECO:0008006" key="2">
    <source>
        <dbReference type="Google" id="ProtNLM"/>
    </source>
</evidence>
<name>A0AB72VF58_CORGB</name>
<accession>A0AB72VF58</accession>
<dbReference type="EMBL" id="AP009045">
    <property type="protein sequence ID" value="BAF56018.1"/>
    <property type="molecule type" value="Genomic_DNA"/>
</dbReference>
<dbReference type="InterPro" id="IPR036086">
    <property type="entry name" value="ParB/Sulfiredoxin_sf"/>
</dbReference>
<organism evidence="1">
    <name type="scientific">Corynebacterium glutamicum (strain R)</name>
    <dbReference type="NCBI Taxonomy" id="340322"/>
    <lineage>
        <taxon>Bacteria</taxon>
        <taxon>Bacillati</taxon>
        <taxon>Actinomycetota</taxon>
        <taxon>Actinomycetes</taxon>
        <taxon>Mycobacteriales</taxon>
        <taxon>Corynebacteriaceae</taxon>
        <taxon>Corynebacterium</taxon>
    </lineage>
</organism>
<geneLocation type="plasmid" evidence="1">
    <name>pCGR1</name>
</geneLocation>
<proteinExistence type="predicted"/>
<protein>
    <recommendedName>
        <fullName evidence="2">ParB/Sulfiredoxin domain-containing protein</fullName>
    </recommendedName>
</protein>
<dbReference type="Proteomes" id="UP000006698">
    <property type="component" value="Plasmid pCGR1"/>
</dbReference>
<dbReference type="KEGG" id="cgt:cgR_p0005"/>
<dbReference type="AlphaFoldDB" id="A0AB72VF58"/>
<gene>
    <name evidence="1" type="ordered locus">cgR_p0005</name>
</gene>
<reference evidence="1" key="1">
    <citation type="journal article" date="2007" name="Microbiology">
        <title>Comparative analysis of the Corynebacterium glutamicum group and complete genome sequence of strain R.</title>
        <authorList>
            <person name="Yukawa H."/>
            <person name="Omumasaba C.A."/>
            <person name="Nonaka H."/>
            <person name="Kos P."/>
            <person name="Okai N."/>
            <person name="Suzuki N."/>
            <person name="Suda M."/>
            <person name="Tsuge Y."/>
            <person name="Watanabe J."/>
            <person name="Ikeda Y."/>
            <person name="Vertes A.A."/>
            <person name="Inui M."/>
        </authorList>
    </citation>
    <scope>NUCLEOTIDE SEQUENCE</scope>
    <source>
        <strain evidence="1">R</strain>
        <plasmid evidence="1">pCGR1</plasmid>
    </source>
</reference>
<dbReference type="SUPFAM" id="SSF110849">
    <property type="entry name" value="ParB/Sulfiredoxin"/>
    <property type="match status" value="1"/>
</dbReference>